<dbReference type="Proteomes" id="UP000284472">
    <property type="component" value="Unassembled WGS sequence"/>
</dbReference>
<evidence type="ECO:0000313" key="2">
    <source>
        <dbReference type="EMBL" id="RHC98862.1"/>
    </source>
</evidence>
<protein>
    <recommendedName>
        <fullName evidence="1">HTH LytTR-type domain-containing protein</fullName>
    </recommendedName>
</protein>
<dbReference type="InterPro" id="IPR046947">
    <property type="entry name" value="LytR-like"/>
</dbReference>
<reference evidence="4 5" key="1">
    <citation type="submission" date="2018-08" db="EMBL/GenBank/DDBJ databases">
        <title>A genome reference for cultivated species of the human gut microbiota.</title>
        <authorList>
            <person name="Zou Y."/>
            <person name="Xue W."/>
            <person name="Luo G."/>
        </authorList>
    </citation>
    <scope>NUCLEOTIDE SEQUENCE [LARGE SCALE GENOMIC DNA]</scope>
    <source>
        <strain evidence="3 4">AM21-18</strain>
        <strain evidence="2 5">AM32-6</strain>
    </source>
</reference>
<dbReference type="Pfam" id="PF04397">
    <property type="entry name" value="LytTR"/>
    <property type="match status" value="1"/>
</dbReference>
<name>A0A414CUD8_MEDGN</name>
<dbReference type="PANTHER" id="PTHR37299:SF1">
    <property type="entry name" value="STAGE 0 SPORULATION PROTEIN A HOMOLOG"/>
    <property type="match status" value="1"/>
</dbReference>
<sequence length="243" mass="29035">MRSSRINLKIGICNGSLNTIHNLEEMLHKKEKNYGIGIKIVRFTLDELLSDKNLKYDIIFLEIQSENERLKIAKNYRHLNHKWILIVIGIDDGHAQALLELEVYRLLVKPFNELIFDKYFFEAVNKIKFITREYYFRYNKIRYKLQLSDIIYFQSDKRITYIITDNKLKRIYSCYKTLNIIEEELKEISNEFCRIHQSFLVNLSYVKSFTDSSVQLHDGTVLGISRRRKNETIKKLDALNIPR</sequence>
<dbReference type="PROSITE" id="PS50930">
    <property type="entry name" value="HTH_LYTTR"/>
    <property type="match status" value="1"/>
</dbReference>
<dbReference type="Gene3D" id="2.40.50.1020">
    <property type="entry name" value="LytTr DNA-binding domain"/>
    <property type="match status" value="1"/>
</dbReference>
<proteinExistence type="predicted"/>
<accession>A0A414CUD8</accession>
<gene>
    <name evidence="3" type="ORF">DW243_15975</name>
    <name evidence="2" type="ORF">DW812_18490</name>
</gene>
<dbReference type="AlphaFoldDB" id="A0A414CUD8"/>
<evidence type="ECO:0000259" key="1">
    <source>
        <dbReference type="PROSITE" id="PS50930"/>
    </source>
</evidence>
<feature type="domain" description="HTH LytTR-type" evidence="1">
    <location>
        <begin position="134"/>
        <end position="238"/>
    </location>
</feature>
<dbReference type="GO" id="GO:0000156">
    <property type="term" value="F:phosphorelay response regulator activity"/>
    <property type="evidence" value="ECO:0007669"/>
    <property type="project" value="InterPro"/>
</dbReference>
<evidence type="ECO:0000313" key="3">
    <source>
        <dbReference type="EMBL" id="RHG79660.1"/>
    </source>
</evidence>
<dbReference type="SMART" id="SM00850">
    <property type="entry name" value="LytTR"/>
    <property type="match status" value="1"/>
</dbReference>
<dbReference type="RefSeq" id="WP_118044271.1">
    <property type="nucleotide sequence ID" value="NZ_QRIP01000033.1"/>
</dbReference>
<organism evidence="2 5">
    <name type="scientific">Mediterraneibacter gnavus</name>
    <name type="common">Ruminococcus gnavus</name>
    <dbReference type="NCBI Taxonomy" id="33038"/>
    <lineage>
        <taxon>Bacteria</taxon>
        <taxon>Bacillati</taxon>
        <taxon>Bacillota</taxon>
        <taxon>Clostridia</taxon>
        <taxon>Lachnospirales</taxon>
        <taxon>Lachnospiraceae</taxon>
        <taxon>Mediterraneibacter</taxon>
    </lineage>
</organism>
<evidence type="ECO:0000313" key="4">
    <source>
        <dbReference type="Proteomes" id="UP000283981"/>
    </source>
</evidence>
<dbReference type="EMBL" id="QRIS01000036">
    <property type="protein sequence ID" value="RHG79660.1"/>
    <property type="molecule type" value="Genomic_DNA"/>
</dbReference>
<evidence type="ECO:0000313" key="5">
    <source>
        <dbReference type="Proteomes" id="UP000284472"/>
    </source>
</evidence>
<dbReference type="InterPro" id="IPR007492">
    <property type="entry name" value="LytTR_DNA-bd_dom"/>
</dbReference>
<comment type="caution">
    <text evidence="2">The sequence shown here is derived from an EMBL/GenBank/DDBJ whole genome shotgun (WGS) entry which is preliminary data.</text>
</comment>
<dbReference type="GO" id="GO:0003677">
    <property type="term" value="F:DNA binding"/>
    <property type="evidence" value="ECO:0007669"/>
    <property type="project" value="InterPro"/>
</dbReference>
<dbReference type="PANTHER" id="PTHR37299">
    <property type="entry name" value="TRANSCRIPTIONAL REGULATOR-RELATED"/>
    <property type="match status" value="1"/>
</dbReference>
<dbReference type="Proteomes" id="UP000283981">
    <property type="component" value="Unassembled WGS sequence"/>
</dbReference>
<dbReference type="EMBL" id="QSIR01000066">
    <property type="protein sequence ID" value="RHC98862.1"/>
    <property type="molecule type" value="Genomic_DNA"/>
</dbReference>